<evidence type="ECO:0000256" key="2">
    <source>
        <dbReference type="ARBA" id="ARBA00022741"/>
    </source>
</evidence>
<dbReference type="Pfam" id="PF00005">
    <property type="entry name" value="ABC_tran"/>
    <property type="match status" value="1"/>
</dbReference>
<evidence type="ECO:0000256" key="1">
    <source>
        <dbReference type="ARBA" id="ARBA00022448"/>
    </source>
</evidence>
<keyword evidence="1" id="KW-0813">Transport</keyword>
<dbReference type="AlphaFoldDB" id="A0A090GKF2"/>
<dbReference type="GO" id="GO:0015808">
    <property type="term" value="P:L-alanine transport"/>
    <property type="evidence" value="ECO:0007669"/>
    <property type="project" value="TreeGrafter"/>
</dbReference>
<evidence type="ECO:0000259" key="4">
    <source>
        <dbReference type="PROSITE" id="PS50893"/>
    </source>
</evidence>
<evidence type="ECO:0000313" key="5">
    <source>
        <dbReference type="EMBL" id="CDX35323.1"/>
    </source>
</evidence>
<dbReference type="InterPro" id="IPR027417">
    <property type="entry name" value="P-loop_NTPase"/>
</dbReference>
<keyword evidence="3 5" id="KW-0067">ATP-binding</keyword>
<dbReference type="SMART" id="SM00382">
    <property type="entry name" value="AAA"/>
    <property type="match status" value="1"/>
</dbReference>
<dbReference type="InterPro" id="IPR032823">
    <property type="entry name" value="BCA_ABC_TP_C"/>
</dbReference>
<keyword evidence="2" id="KW-0547">Nucleotide-binding</keyword>
<dbReference type="GO" id="GO:1903805">
    <property type="term" value="P:L-valine import across plasma membrane"/>
    <property type="evidence" value="ECO:0007669"/>
    <property type="project" value="TreeGrafter"/>
</dbReference>
<accession>A0A090GKF2</accession>
<dbReference type="GO" id="GO:0015188">
    <property type="term" value="F:L-isoleucine transmembrane transporter activity"/>
    <property type="evidence" value="ECO:0007669"/>
    <property type="project" value="TreeGrafter"/>
</dbReference>
<evidence type="ECO:0000313" key="6">
    <source>
        <dbReference type="Proteomes" id="UP000046373"/>
    </source>
</evidence>
<proteinExistence type="predicted"/>
<dbReference type="EMBL" id="CCNB01000012">
    <property type="protein sequence ID" value="CDX35323.1"/>
    <property type="molecule type" value="Genomic_DNA"/>
</dbReference>
<dbReference type="InterPro" id="IPR051120">
    <property type="entry name" value="ABC_AA/LPS_Transport"/>
</dbReference>
<dbReference type="Pfam" id="PF12399">
    <property type="entry name" value="BCA_ABC_TP_C"/>
    <property type="match status" value="1"/>
</dbReference>
<dbReference type="GO" id="GO:0015192">
    <property type="term" value="F:L-phenylalanine transmembrane transporter activity"/>
    <property type="evidence" value="ECO:0007669"/>
    <property type="project" value="TreeGrafter"/>
</dbReference>
<dbReference type="GO" id="GO:0005304">
    <property type="term" value="F:L-valine transmembrane transporter activity"/>
    <property type="evidence" value="ECO:0007669"/>
    <property type="project" value="TreeGrafter"/>
</dbReference>
<dbReference type="PANTHER" id="PTHR45772">
    <property type="entry name" value="CONSERVED COMPONENT OF ABC TRANSPORTER FOR NATURAL AMINO ACIDS-RELATED"/>
    <property type="match status" value="1"/>
</dbReference>
<protein>
    <submittedName>
        <fullName evidence="5">Putative ABC transporter, ATP-binding protein</fullName>
    </submittedName>
</protein>
<dbReference type="CDD" id="cd03219">
    <property type="entry name" value="ABC_Mj1267_LivG_branched"/>
    <property type="match status" value="1"/>
</dbReference>
<dbReference type="InterPro" id="IPR003593">
    <property type="entry name" value="AAA+_ATPase"/>
</dbReference>
<dbReference type="Gene3D" id="3.40.50.300">
    <property type="entry name" value="P-loop containing nucleotide triphosphate hydrolases"/>
    <property type="match status" value="1"/>
</dbReference>
<dbReference type="InterPro" id="IPR003439">
    <property type="entry name" value="ABC_transporter-like_ATP-bd"/>
</dbReference>
<dbReference type="GO" id="GO:0042941">
    <property type="term" value="P:D-alanine transmembrane transport"/>
    <property type="evidence" value="ECO:0007669"/>
    <property type="project" value="TreeGrafter"/>
</dbReference>
<dbReference type="Proteomes" id="UP000046373">
    <property type="component" value="Unassembled WGS sequence"/>
</dbReference>
<dbReference type="GO" id="GO:0005886">
    <property type="term" value="C:plasma membrane"/>
    <property type="evidence" value="ECO:0007669"/>
    <property type="project" value="TreeGrafter"/>
</dbReference>
<dbReference type="PROSITE" id="PS50893">
    <property type="entry name" value="ABC_TRANSPORTER_2"/>
    <property type="match status" value="1"/>
</dbReference>
<organism evidence="5 6">
    <name type="scientific">Mesorhizobium plurifarium</name>
    <dbReference type="NCBI Taxonomy" id="69974"/>
    <lineage>
        <taxon>Bacteria</taxon>
        <taxon>Pseudomonadati</taxon>
        <taxon>Pseudomonadota</taxon>
        <taxon>Alphaproteobacteria</taxon>
        <taxon>Hyphomicrobiales</taxon>
        <taxon>Phyllobacteriaceae</taxon>
        <taxon>Mesorhizobium</taxon>
    </lineage>
</organism>
<dbReference type="GO" id="GO:0005524">
    <property type="term" value="F:ATP binding"/>
    <property type="evidence" value="ECO:0007669"/>
    <property type="project" value="UniProtKB-KW"/>
</dbReference>
<name>A0A090GKF2_MESPL</name>
<dbReference type="PANTHER" id="PTHR45772:SF7">
    <property type="entry name" value="AMINO ACID ABC TRANSPORTER ATP-BINDING PROTEIN"/>
    <property type="match status" value="1"/>
</dbReference>
<dbReference type="GO" id="GO:1903806">
    <property type="term" value="P:L-isoleucine import across plasma membrane"/>
    <property type="evidence" value="ECO:0007669"/>
    <property type="project" value="TreeGrafter"/>
</dbReference>
<dbReference type="SUPFAM" id="SSF52540">
    <property type="entry name" value="P-loop containing nucleoside triphosphate hydrolases"/>
    <property type="match status" value="1"/>
</dbReference>
<dbReference type="GO" id="GO:0016887">
    <property type="term" value="F:ATP hydrolysis activity"/>
    <property type="evidence" value="ECO:0007669"/>
    <property type="project" value="InterPro"/>
</dbReference>
<reference evidence="5 6" key="1">
    <citation type="submission" date="2014-08" db="EMBL/GenBank/DDBJ databases">
        <authorList>
            <person name="Moulin Lionel"/>
        </authorList>
    </citation>
    <scope>NUCLEOTIDE SEQUENCE [LARGE SCALE GENOMIC DNA]</scope>
</reference>
<evidence type="ECO:0000256" key="3">
    <source>
        <dbReference type="ARBA" id="ARBA00022840"/>
    </source>
</evidence>
<gene>
    <name evidence="5" type="ORF">MPLDJ20_20138</name>
</gene>
<feature type="domain" description="ABC transporter" evidence="4">
    <location>
        <begin position="7"/>
        <end position="240"/>
    </location>
</feature>
<sequence length="243" mass="26455">MGAPPILELCQLDKAFGKIVIAEGIDLSVSQGEGLGIIGPNGAGKSTLFNLIAGDDRPNSGDILFDGRSINDMKPYQRSRLGIGRSYQIPQPFGKMTVFENVLTAAVFGSGTTVAEAEDRCIEILHRTGLMGEVNKPAGRLTLLQRKRLELARSLATRPRLLLLDEIAGGLTEVETQALINTIRDLRETGVTLIWIEHIVHALIATVDRLIVLNGGRIICDGKPREVIQSPEVRRIYLGVEPE</sequence>